<dbReference type="Pfam" id="PF13412">
    <property type="entry name" value="HTH_24"/>
    <property type="match status" value="1"/>
</dbReference>
<protein>
    <submittedName>
        <fullName evidence="2">ROK family transcriptional regulator</fullName>
    </submittedName>
</protein>
<comment type="similarity">
    <text evidence="1">Belongs to the ROK (NagC/XylR) family.</text>
</comment>
<dbReference type="Proteomes" id="UP000718012">
    <property type="component" value="Unassembled WGS sequence"/>
</dbReference>
<dbReference type="InterPro" id="IPR036388">
    <property type="entry name" value="WH-like_DNA-bd_sf"/>
</dbReference>
<sequence>MAQHLLAEIERGSKNALTKKKVITYYMYNRLSTIPDLSKELDLSVPTVTKLIMEMCEDGYIMNYGKQETNEGRPPTLYGLIPDSGYFVGVDIKRFSLNIGLMNIIGDFVDLKMGIPYEFSNTTAGLNKLCNDISTFISSADINKEKILNIGVNISGRVNPELGYSFSMFNFEERPLAEVISEKIGYRVTIDNDTRAMTYGEMVKGLVRGEKNIIFINLSWGIGAGLIINGDIFTGKSGFSGEFGHFNVFDNEILCHCGKRGCLETEVSGAALQRKLIHCIKNGKQSILSDRVLSDSTPLTLDEIVSATNQEDLLCIELVEEIGQKLGRYLAGLINLLNPELVIIGGVLAQTGDYILQPIKSAVRKYSLNLVNKDSVILLSKLLDKAGVVGACMLARRNIFGS</sequence>
<dbReference type="InterPro" id="IPR036390">
    <property type="entry name" value="WH_DNA-bd_sf"/>
</dbReference>
<comment type="caution">
    <text evidence="2">The sequence shown here is derived from an EMBL/GenBank/DDBJ whole genome shotgun (WGS) entry which is preliminary data.</text>
</comment>
<dbReference type="InterPro" id="IPR043129">
    <property type="entry name" value="ATPase_NBD"/>
</dbReference>
<dbReference type="PANTHER" id="PTHR18964:SF149">
    <property type="entry name" value="BIFUNCTIONAL UDP-N-ACETYLGLUCOSAMINE 2-EPIMERASE_N-ACETYLMANNOSAMINE KINASE"/>
    <property type="match status" value="1"/>
</dbReference>
<evidence type="ECO:0000313" key="3">
    <source>
        <dbReference type="Proteomes" id="UP000718012"/>
    </source>
</evidence>
<dbReference type="Pfam" id="PF00480">
    <property type="entry name" value="ROK"/>
    <property type="match status" value="1"/>
</dbReference>
<dbReference type="InterPro" id="IPR049874">
    <property type="entry name" value="ROK_cs"/>
</dbReference>
<organism evidence="2 3">
    <name type="scientific">Phocaeicola coprocola</name>
    <dbReference type="NCBI Taxonomy" id="310298"/>
    <lineage>
        <taxon>Bacteria</taxon>
        <taxon>Pseudomonadati</taxon>
        <taxon>Bacteroidota</taxon>
        <taxon>Bacteroidia</taxon>
        <taxon>Bacteroidales</taxon>
        <taxon>Bacteroidaceae</taxon>
        <taxon>Phocaeicola</taxon>
    </lineage>
</organism>
<dbReference type="Gene3D" id="1.10.10.10">
    <property type="entry name" value="Winged helix-like DNA-binding domain superfamily/Winged helix DNA-binding domain"/>
    <property type="match status" value="1"/>
</dbReference>
<dbReference type="SUPFAM" id="SSF53067">
    <property type="entry name" value="Actin-like ATPase domain"/>
    <property type="match status" value="1"/>
</dbReference>
<dbReference type="InterPro" id="IPR000600">
    <property type="entry name" value="ROK"/>
</dbReference>
<dbReference type="SUPFAM" id="SSF46785">
    <property type="entry name" value="Winged helix' DNA-binding domain"/>
    <property type="match status" value="1"/>
</dbReference>
<evidence type="ECO:0000313" key="2">
    <source>
        <dbReference type="EMBL" id="HJF08943.1"/>
    </source>
</evidence>
<gene>
    <name evidence="2" type="ORF">K8U81_12305</name>
</gene>
<dbReference type="PANTHER" id="PTHR18964">
    <property type="entry name" value="ROK (REPRESSOR, ORF, KINASE) FAMILY"/>
    <property type="match status" value="1"/>
</dbReference>
<accession>A0A921FF65</accession>
<dbReference type="PROSITE" id="PS01125">
    <property type="entry name" value="ROK"/>
    <property type="match status" value="1"/>
</dbReference>
<dbReference type="AlphaFoldDB" id="A0A921FF65"/>
<evidence type="ECO:0000256" key="1">
    <source>
        <dbReference type="ARBA" id="ARBA00006479"/>
    </source>
</evidence>
<reference evidence="2" key="2">
    <citation type="submission" date="2021-09" db="EMBL/GenBank/DDBJ databases">
        <authorList>
            <person name="Gilroy R."/>
        </authorList>
    </citation>
    <scope>NUCLEOTIDE SEQUENCE</scope>
    <source>
        <strain evidence="2">CHK165-8395</strain>
    </source>
</reference>
<name>A0A921FF65_9BACT</name>
<proteinExistence type="inferred from homology"/>
<dbReference type="Gene3D" id="3.30.420.40">
    <property type="match status" value="2"/>
</dbReference>
<reference evidence="2" key="1">
    <citation type="journal article" date="2021" name="PeerJ">
        <title>Extensive microbial diversity within the chicken gut microbiome revealed by metagenomics and culture.</title>
        <authorList>
            <person name="Gilroy R."/>
            <person name="Ravi A."/>
            <person name="Getino M."/>
            <person name="Pursley I."/>
            <person name="Horton D.L."/>
            <person name="Alikhan N.F."/>
            <person name="Baker D."/>
            <person name="Gharbi K."/>
            <person name="Hall N."/>
            <person name="Watson M."/>
            <person name="Adriaenssens E.M."/>
            <person name="Foster-Nyarko E."/>
            <person name="Jarju S."/>
            <person name="Secka A."/>
            <person name="Antonio M."/>
            <person name="Oren A."/>
            <person name="Chaudhuri R.R."/>
            <person name="La Ragione R."/>
            <person name="Hildebrand F."/>
            <person name="Pallen M.J."/>
        </authorList>
    </citation>
    <scope>NUCLEOTIDE SEQUENCE</scope>
    <source>
        <strain evidence="2">CHK165-8395</strain>
    </source>
</reference>
<dbReference type="EMBL" id="DYXD01000264">
    <property type="protein sequence ID" value="HJF08943.1"/>
    <property type="molecule type" value="Genomic_DNA"/>
</dbReference>